<protein>
    <submittedName>
        <fullName evidence="3">Hpt domain-containing protein</fullName>
    </submittedName>
</protein>
<dbReference type="AlphaFoldDB" id="A0A7C4QQT9"/>
<dbReference type="SUPFAM" id="SSF47226">
    <property type="entry name" value="Histidine-containing phosphotransfer domain, HPT domain"/>
    <property type="match status" value="1"/>
</dbReference>
<comment type="caution">
    <text evidence="3">The sequence shown here is derived from an EMBL/GenBank/DDBJ whole genome shotgun (WGS) entry which is preliminary data.</text>
</comment>
<sequence length="123" mass="13362">MTVCANANNTVFNGEELLGRCLGKRELAARVLARFHKQMTQDLALVQDALSTRDAVQIAHVAHRIKGAAANVSAHGVQEQAGALEEAAREELWSQIPEQVEQLAGAHVEFASAWQSFTRTLAD</sequence>
<evidence type="ECO:0000313" key="3">
    <source>
        <dbReference type="EMBL" id="HGT39166.1"/>
    </source>
</evidence>
<name>A0A7C4QQT9_9PLAN</name>
<dbReference type="InterPro" id="IPR036641">
    <property type="entry name" value="HPT_dom_sf"/>
</dbReference>
<accession>A0A7C4QQT9</accession>
<feature type="domain" description="HPt" evidence="2">
    <location>
        <begin position="24"/>
        <end position="123"/>
    </location>
</feature>
<dbReference type="InterPro" id="IPR008207">
    <property type="entry name" value="Sig_transdc_His_kin_Hpt_dom"/>
</dbReference>
<proteinExistence type="predicted"/>
<dbReference type="EMBL" id="DSVQ01000012">
    <property type="protein sequence ID" value="HGT39166.1"/>
    <property type="molecule type" value="Genomic_DNA"/>
</dbReference>
<evidence type="ECO:0000259" key="2">
    <source>
        <dbReference type="PROSITE" id="PS50894"/>
    </source>
</evidence>
<gene>
    <name evidence="3" type="ORF">ENS64_07865</name>
</gene>
<organism evidence="3">
    <name type="scientific">Schlesneria paludicola</name>
    <dbReference type="NCBI Taxonomy" id="360056"/>
    <lineage>
        <taxon>Bacteria</taxon>
        <taxon>Pseudomonadati</taxon>
        <taxon>Planctomycetota</taxon>
        <taxon>Planctomycetia</taxon>
        <taxon>Planctomycetales</taxon>
        <taxon>Planctomycetaceae</taxon>
        <taxon>Schlesneria</taxon>
    </lineage>
</organism>
<feature type="modified residue" description="Phosphohistidine" evidence="1">
    <location>
        <position position="63"/>
    </location>
</feature>
<dbReference type="GO" id="GO:0000160">
    <property type="term" value="P:phosphorelay signal transduction system"/>
    <property type="evidence" value="ECO:0007669"/>
    <property type="project" value="InterPro"/>
</dbReference>
<dbReference type="Gene3D" id="1.20.120.160">
    <property type="entry name" value="HPT domain"/>
    <property type="match status" value="1"/>
</dbReference>
<evidence type="ECO:0000256" key="1">
    <source>
        <dbReference type="PROSITE-ProRule" id="PRU00110"/>
    </source>
</evidence>
<dbReference type="Pfam" id="PF01627">
    <property type="entry name" value="Hpt"/>
    <property type="match status" value="1"/>
</dbReference>
<reference evidence="3" key="1">
    <citation type="journal article" date="2020" name="mSystems">
        <title>Genome- and Community-Level Interaction Insights into Carbon Utilization and Element Cycling Functions of Hydrothermarchaeota in Hydrothermal Sediment.</title>
        <authorList>
            <person name="Zhou Z."/>
            <person name="Liu Y."/>
            <person name="Xu W."/>
            <person name="Pan J."/>
            <person name="Luo Z.H."/>
            <person name="Li M."/>
        </authorList>
    </citation>
    <scope>NUCLEOTIDE SEQUENCE [LARGE SCALE GENOMIC DNA]</scope>
    <source>
        <strain evidence="3">SpSt-508</strain>
    </source>
</reference>
<dbReference type="GO" id="GO:0004672">
    <property type="term" value="F:protein kinase activity"/>
    <property type="evidence" value="ECO:0007669"/>
    <property type="project" value="UniProtKB-ARBA"/>
</dbReference>
<dbReference type="PROSITE" id="PS50894">
    <property type="entry name" value="HPT"/>
    <property type="match status" value="1"/>
</dbReference>
<keyword evidence="1" id="KW-0597">Phosphoprotein</keyword>